<keyword evidence="2" id="KW-1185">Reference proteome</keyword>
<accession>A0A7S7RD56</accession>
<name>A0A7S7RD56_9BACI</name>
<dbReference type="RefSeq" id="WP_159432563.1">
    <property type="nucleotide sequence ID" value="NZ_CP063356.2"/>
</dbReference>
<dbReference type="AlphaFoldDB" id="A0A7S7RD56"/>
<proteinExistence type="predicted"/>
<sequence length="58" mass="6579">MAIYRVVAEQKITKKVLVAVEANSDEEAMNKVKNNDIISAETTLNTRIDKYIPLEVEK</sequence>
<gene>
    <name evidence="1" type="ORF">AWH56_008690</name>
</gene>
<dbReference type="Proteomes" id="UP000180175">
    <property type="component" value="Chromosome"/>
</dbReference>
<organism evidence="1 2">
    <name type="scientific">Anaerobacillus isosaccharinicus</name>
    <dbReference type="NCBI Taxonomy" id="1532552"/>
    <lineage>
        <taxon>Bacteria</taxon>
        <taxon>Bacillati</taxon>
        <taxon>Bacillota</taxon>
        <taxon>Bacilli</taxon>
        <taxon>Bacillales</taxon>
        <taxon>Bacillaceae</taxon>
        <taxon>Anaerobacillus</taxon>
    </lineage>
</organism>
<evidence type="ECO:0000313" key="1">
    <source>
        <dbReference type="EMBL" id="QOY37641.1"/>
    </source>
</evidence>
<dbReference type="KEGG" id="aia:AWH56_008690"/>
<dbReference type="EMBL" id="CP063356">
    <property type="protein sequence ID" value="QOY37641.1"/>
    <property type="molecule type" value="Genomic_DNA"/>
</dbReference>
<evidence type="ECO:0000313" key="2">
    <source>
        <dbReference type="Proteomes" id="UP000180175"/>
    </source>
</evidence>
<reference evidence="1 2" key="2">
    <citation type="journal article" date="2019" name="Int. J. Syst. Evol. Microbiol.">
        <title>Anaerobacillus isosaccharinicus sp. nov., an alkaliphilic bacterium which degrades isosaccharinic acid.</title>
        <authorList>
            <person name="Bassil N.M."/>
            <person name="Lloyd J.R."/>
        </authorList>
    </citation>
    <scope>NUCLEOTIDE SEQUENCE [LARGE SCALE GENOMIC DNA]</scope>
    <source>
        <strain evidence="1 2">NB2006</strain>
    </source>
</reference>
<protein>
    <submittedName>
        <fullName evidence="1">Uncharacterized protein</fullName>
    </submittedName>
</protein>
<reference evidence="1 2" key="1">
    <citation type="journal article" date="2017" name="Genome Announc.">
        <title>Draft Genome Sequences of Four Alkaliphilic Bacteria Belonging to the Anaerobacillus Genus.</title>
        <authorList>
            <person name="Bassil N.M."/>
            <person name="Lloyd J.R."/>
        </authorList>
    </citation>
    <scope>NUCLEOTIDE SEQUENCE [LARGE SCALE GENOMIC DNA]</scope>
    <source>
        <strain evidence="1 2">NB2006</strain>
    </source>
</reference>